<accession>A0ABD3HMN9</accession>
<evidence type="ECO:0000313" key="3">
    <source>
        <dbReference type="EMBL" id="KAL3692161.1"/>
    </source>
</evidence>
<dbReference type="AlphaFoldDB" id="A0ABD3HMN9"/>
<proteinExistence type="predicted"/>
<feature type="transmembrane region" description="Helical" evidence="2">
    <location>
        <begin position="362"/>
        <end position="381"/>
    </location>
</feature>
<dbReference type="EMBL" id="JBJQOH010000003">
    <property type="protein sequence ID" value="KAL3692161.1"/>
    <property type="molecule type" value="Genomic_DNA"/>
</dbReference>
<keyword evidence="2" id="KW-0812">Transmembrane</keyword>
<dbReference type="Proteomes" id="UP001633002">
    <property type="component" value="Unassembled WGS sequence"/>
</dbReference>
<gene>
    <name evidence="3" type="ORF">R1sor_005812</name>
</gene>
<feature type="region of interest" description="Disordered" evidence="1">
    <location>
        <begin position="278"/>
        <end position="304"/>
    </location>
</feature>
<evidence type="ECO:0000256" key="2">
    <source>
        <dbReference type="SAM" id="Phobius"/>
    </source>
</evidence>
<comment type="caution">
    <text evidence="3">The sequence shown here is derived from an EMBL/GenBank/DDBJ whole genome shotgun (WGS) entry which is preliminary data.</text>
</comment>
<organism evidence="3 4">
    <name type="scientific">Riccia sorocarpa</name>
    <dbReference type="NCBI Taxonomy" id="122646"/>
    <lineage>
        <taxon>Eukaryota</taxon>
        <taxon>Viridiplantae</taxon>
        <taxon>Streptophyta</taxon>
        <taxon>Embryophyta</taxon>
        <taxon>Marchantiophyta</taxon>
        <taxon>Marchantiopsida</taxon>
        <taxon>Marchantiidae</taxon>
        <taxon>Marchantiales</taxon>
        <taxon>Ricciaceae</taxon>
        <taxon>Riccia</taxon>
    </lineage>
</organism>
<reference evidence="3 4" key="1">
    <citation type="submission" date="2024-09" db="EMBL/GenBank/DDBJ databases">
        <title>Chromosome-scale assembly of Riccia sorocarpa.</title>
        <authorList>
            <person name="Paukszto L."/>
        </authorList>
    </citation>
    <scope>NUCLEOTIDE SEQUENCE [LARGE SCALE GENOMIC DNA]</scope>
    <source>
        <strain evidence="3">LP-2024</strain>
        <tissue evidence="3">Aerial parts of the thallus</tissue>
    </source>
</reference>
<keyword evidence="4" id="KW-1185">Reference proteome</keyword>
<sequence>MEALGRAATGFQLVQFQGTVSNSTSASAPTTMDCCTIRSRLGLAGSSLQPRRSCRRNSGVSSVCPSPAASLSFHPHSKTGPRVYSNPRPSSILEEENLFSTIHADDLEANASALVAECSDMDWRSLVDELRSKAVHSVDSLGPKALCLRALDEEMRSWIHDSMVRDIEVPLEGGVDLGEEWNYRSAVEELRMQANQQAAQQLARSVDDSFDWEAEVAELHRRVFRFGGAESPEAMDSEHRLMHAWFRAEGEELDTSTRMMQEAVSSAAVSEPHDWNVLTRGEAKTKVSNNPKVGGAEESEKNSKDAFSLDRSWFGIGAALAGAGFGAVEAGSAMEAVGSDPGVISIQPSAESIEAATRAPSWLAPAVLAFPVVSYFAFSYYRERVNPTARITDWMFSVVALVIVANIVLMATIGDRSLPAAFFE</sequence>
<feature type="transmembrane region" description="Helical" evidence="2">
    <location>
        <begin position="393"/>
        <end position="414"/>
    </location>
</feature>
<protein>
    <submittedName>
        <fullName evidence="3">Uncharacterized protein</fullName>
    </submittedName>
</protein>
<keyword evidence="2" id="KW-1133">Transmembrane helix</keyword>
<evidence type="ECO:0000313" key="4">
    <source>
        <dbReference type="Proteomes" id="UP001633002"/>
    </source>
</evidence>
<evidence type="ECO:0000256" key="1">
    <source>
        <dbReference type="SAM" id="MobiDB-lite"/>
    </source>
</evidence>
<keyword evidence="2" id="KW-0472">Membrane</keyword>
<name>A0ABD3HMN9_9MARC</name>